<keyword evidence="2" id="KW-1185">Reference proteome</keyword>
<dbReference type="AlphaFoldDB" id="A0A6S7JQB2"/>
<gene>
    <name evidence="1" type="ORF">PACLA_8A023402</name>
</gene>
<feature type="non-terminal residue" evidence="1">
    <location>
        <position position="1"/>
    </location>
</feature>
<reference evidence="1" key="1">
    <citation type="submission" date="2020-04" db="EMBL/GenBank/DDBJ databases">
        <authorList>
            <person name="Alioto T."/>
            <person name="Alioto T."/>
            <person name="Gomez Garrido J."/>
        </authorList>
    </citation>
    <scope>NUCLEOTIDE SEQUENCE</scope>
    <source>
        <strain evidence="1">A484AB</strain>
    </source>
</reference>
<dbReference type="Proteomes" id="UP001152795">
    <property type="component" value="Unassembled WGS sequence"/>
</dbReference>
<organism evidence="1 2">
    <name type="scientific">Paramuricea clavata</name>
    <name type="common">Red gorgonian</name>
    <name type="synonym">Violescent sea-whip</name>
    <dbReference type="NCBI Taxonomy" id="317549"/>
    <lineage>
        <taxon>Eukaryota</taxon>
        <taxon>Metazoa</taxon>
        <taxon>Cnidaria</taxon>
        <taxon>Anthozoa</taxon>
        <taxon>Octocorallia</taxon>
        <taxon>Malacalcyonacea</taxon>
        <taxon>Plexauridae</taxon>
        <taxon>Paramuricea</taxon>
    </lineage>
</organism>
<proteinExistence type="predicted"/>
<accession>A0A6S7JQB2</accession>
<evidence type="ECO:0000313" key="1">
    <source>
        <dbReference type="EMBL" id="CAB4033191.1"/>
    </source>
</evidence>
<dbReference type="EMBL" id="CACRXK020019031">
    <property type="protein sequence ID" value="CAB4033191.1"/>
    <property type="molecule type" value="Genomic_DNA"/>
</dbReference>
<protein>
    <submittedName>
        <fullName evidence="1">Uncharacterized protein</fullName>
    </submittedName>
</protein>
<feature type="non-terminal residue" evidence="1">
    <location>
        <position position="50"/>
    </location>
</feature>
<sequence>YQFLKTGKLITVYKTYALNRQNFLSLTLPVTRTREQWLTFKLSVKEPLLS</sequence>
<name>A0A6S7JQB2_PARCT</name>
<comment type="caution">
    <text evidence="1">The sequence shown here is derived from an EMBL/GenBank/DDBJ whole genome shotgun (WGS) entry which is preliminary data.</text>
</comment>
<evidence type="ECO:0000313" key="2">
    <source>
        <dbReference type="Proteomes" id="UP001152795"/>
    </source>
</evidence>